<sequence>MEGALHAYDSIVRFVRARFRRTDEAQDVVQDAFLRLTIASRRDDIRDPVAFLRTTAANLIRDRVRADGVRAIITEDDQTGHIACPNPSAERHIIGHQAVAIVEAALAELPMKRRAAVVLSRIDGVDHRTIAAQLGISMSMVEKHVRLGLDHIRRHLAEAEERP</sequence>
<evidence type="ECO:0000313" key="8">
    <source>
        <dbReference type="Proteomes" id="UP000198824"/>
    </source>
</evidence>
<evidence type="ECO:0000256" key="1">
    <source>
        <dbReference type="ARBA" id="ARBA00010641"/>
    </source>
</evidence>
<dbReference type="NCBIfam" id="TIGR02937">
    <property type="entry name" value="sigma70-ECF"/>
    <property type="match status" value="1"/>
</dbReference>
<evidence type="ECO:0000259" key="5">
    <source>
        <dbReference type="Pfam" id="PF04542"/>
    </source>
</evidence>
<dbReference type="InterPro" id="IPR007627">
    <property type="entry name" value="RNA_pol_sigma70_r2"/>
</dbReference>
<dbReference type="Gene3D" id="1.10.1740.10">
    <property type="match status" value="1"/>
</dbReference>
<organism evidence="7 8">
    <name type="scientific">Sphingomonas jatrophae</name>
    <dbReference type="NCBI Taxonomy" id="1166337"/>
    <lineage>
        <taxon>Bacteria</taxon>
        <taxon>Pseudomonadati</taxon>
        <taxon>Pseudomonadota</taxon>
        <taxon>Alphaproteobacteria</taxon>
        <taxon>Sphingomonadales</taxon>
        <taxon>Sphingomonadaceae</taxon>
        <taxon>Sphingomonas</taxon>
    </lineage>
</organism>
<feature type="domain" description="RNA polymerase sigma factor 70 region 4 type 2" evidence="6">
    <location>
        <begin position="102"/>
        <end position="151"/>
    </location>
</feature>
<dbReference type="EMBL" id="FOZG01000003">
    <property type="protein sequence ID" value="SFS09093.1"/>
    <property type="molecule type" value="Genomic_DNA"/>
</dbReference>
<proteinExistence type="inferred from homology"/>
<keyword evidence="2" id="KW-0805">Transcription regulation</keyword>
<dbReference type="GO" id="GO:0016987">
    <property type="term" value="F:sigma factor activity"/>
    <property type="evidence" value="ECO:0007669"/>
    <property type="project" value="UniProtKB-KW"/>
</dbReference>
<dbReference type="InterPro" id="IPR039425">
    <property type="entry name" value="RNA_pol_sigma-70-like"/>
</dbReference>
<dbReference type="InterPro" id="IPR013249">
    <property type="entry name" value="RNA_pol_sigma70_r4_t2"/>
</dbReference>
<dbReference type="SUPFAM" id="SSF88659">
    <property type="entry name" value="Sigma3 and sigma4 domains of RNA polymerase sigma factors"/>
    <property type="match status" value="1"/>
</dbReference>
<dbReference type="SUPFAM" id="SSF88946">
    <property type="entry name" value="Sigma2 domain of RNA polymerase sigma factors"/>
    <property type="match status" value="1"/>
</dbReference>
<dbReference type="Gene3D" id="1.10.10.10">
    <property type="entry name" value="Winged helix-like DNA-binding domain superfamily/Winged helix DNA-binding domain"/>
    <property type="match status" value="1"/>
</dbReference>
<evidence type="ECO:0000256" key="3">
    <source>
        <dbReference type="ARBA" id="ARBA00023082"/>
    </source>
</evidence>
<dbReference type="Pfam" id="PF04542">
    <property type="entry name" value="Sigma70_r2"/>
    <property type="match status" value="1"/>
</dbReference>
<accession>A0A1I6M097</accession>
<dbReference type="InterPro" id="IPR014284">
    <property type="entry name" value="RNA_pol_sigma-70_dom"/>
</dbReference>
<dbReference type="InterPro" id="IPR013324">
    <property type="entry name" value="RNA_pol_sigma_r3/r4-like"/>
</dbReference>
<dbReference type="InterPro" id="IPR013325">
    <property type="entry name" value="RNA_pol_sigma_r2"/>
</dbReference>
<evidence type="ECO:0000313" key="7">
    <source>
        <dbReference type="EMBL" id="SFS09093.1"/>
    </source>
</evidence>
<gene>
    <name evidence="7" type="ORF">SAMN05192580_3219</name>
</gene>
<dbReference type="InterPro" id="IPR036388">
    <property type="entry name" value="WH-like_DNA-bd_sf"/>
</dbReference>
<dbReference type="Pfam" id="PF08281">
    <property type="entry name" value="Sigma70_r4_2"/>
    <property type="match status" value="1"/>
</dbReference>
<dbReference type="STRING" id="1166337.SAMN05192580_3219"/>
<comment type="similarity">
    <text evidence="1">Belongs to the sigma-70 factor family. ECF subfamily.</text>
</comment>
<dbReference type="GO" id="GO:0006352">
    <property type="term" value="P:DNA-templated transcription initiation"/>
    <property type="evidence" value="ECO:0007669"/>
    <property type="project" value="InterPro"/>
</dbReference>
<dbReference type="GO" id="GO:0003677">
    <property type="term" value="F:DNA binding"/>
    <property type="evidence" value="ECO:0007669"/>
    <property type="project" value="InterPro"/>
</dbReference>
<keyword evidence="4" id="KW-0804">Transcription</keyword>
<keyword evidence="3" id="KW-0731">Sigma factor</keyword>
<feature type="domain" description="RNA polymerase sigma-70 region 2" evidence="5">
    <location>
        <begin position="9"/>
        <end position="66"/>
    </location>
</feature>
<dbReference type="AlphaFoldDB" id="A0A1I6M097"/>
<evidence type="ECO:0000256" key="4">
    <source>
        <dbReference type="ARBA" id="ARBA00023163"/>
    </source>
</evidence>
<reference evidence="7 8" key="1">
    <citation type="submission" date="2016-10" db="EMBL/GenBank/DDBJ databases">
        <authorList>
            <person name="de Groot N.N."/>
        </authorList>
    </citation>
    <scope>NUCLEOTIDE SEQUENCE [LARGE SCALE GENOMIC DNA]</scope>
    <source>
        <strain evidence="7 8">S5-249</strain>
    </source>
</reference>
<evidence type="ECO:0000259" key="6">
    <source>
        <dbReference type="Pfam" id="PF08281"/>
    </source>
</evidence>
<dbReference type="Proteomes" id="UP000198824">
    <property type="component" value="Unassembled WGS sequence"/>
</dbReference>
<protein>
    <submittedName>
        <fullName evidence="7">RNA polymerase sigma-70 factor, ECF subfamily</fullName>
    </submittedName>
</protein>
<keyword evidence="8" id="KW-1185">Reference proteome</keyword>
<dbReference type="PANTHER" id="PTHR43133">
    <property type="entry name" value="RNA POLYMERASE ECF-TYPE SIGMA FACTO"/>
    <property type="match status" value="1"/>
</dbReference>
<evidence type="ECO:0000256" key="2">
    <source>
        <dbReference type="ARBA" id="ARBA00023015"/>
    </source>
</evidence>
<dbReference type="PANTHER" id="PTHR43133:SF63">
    <property type="entry name" value="RNA POLYMERASE SIGMA FACTOR FECI-RELATED"/>
    <property type="match status" value="1"/>
</dbReference>
<name>A0A1I6M097_9SPHN</name>